<evidence type="ECO:0000313" key="2">
    <source>
        <dbReference type="EMBL" id="MDX6190590.1"/>
    </source>
</evidence>
<sequence length="256" mass="30197">MLKKTFIYGAIQLFISFVIALYLQSISDKNLIFTEGILDTGLRNSLIKHYFIVLSFLGLLNLLFYYLSHRNNDTKKDEKLYNNICQIIFEEFISSEPNFQNHEFRVSLFIKKEGLLFLHKKFWFSYTTFLLNVGRYQTRQEKKLSKIKFLPNEGCAGICYNLGIYFFNNTCEFNNLNPNLYYQEQLTKFNIPKFKAKKVTSKSRSFVSCPIKFFNSHDLFGVIVVDSTMDIDFNNTNFRIIEEVLKHNSVLFNNPN</sequence>
<evidence type="ECO:0000256" key="1">
    <source>
        <dbReference type="SAM" id="Phobius"/>
    </source>
</evidence>
<dbReference type="Proteomes" id="UP001273350">
    <property type="component" value="Unassembled WGS sequence"/>
</dbReference>
<evidence type="ECO:0000313" key="3">
    <source>
        <dbReference type="Proteomes" id="UP001273350"/>
    </source>
</evidence>
<keyword evidence="3" id="KW-1185">Reference proteome</keyword>
<keyword evidence="1" id="KW-0812">Transmembrane</keyword>
<dbReference type="EMBL" id="JAWXVI010000007">
    <property type="protein sequence ID" value="MDX6190590.1"/>
    <property type="molecule type" value="Genomic_DNA"/>
</dbReference>
<evidence type="ECO:0008006" key="4">
    <source>
        <dbReference type="Google" id="ProtNLM"/>
    </source>
</evidence>
<reference evidence="2 3" key="1">
    <citation type="submission" date="2023-11" db="EMBL/GenBank/DDBJ databases">
        <title>Unpublished Manusciprt.</title>
        <authorList>
            <person name="Saticioglu I.B."/>
            <person name="Ay H."/>
            <person name="Ajmi N."/>
            <person name="Altun S."/>
            <person name="Duman M."/>
        </authorList>
    </citation>
    <scope>NUCLEOTIDE SEQUENCE [LARGE SCALE GENOMIC DNA]</scope>
    <source>
        <strain evidence="2 3">Fl-318</strain>
    </source>
</reference>
<proteinExistence type="predicted"/>
<feature type="transmembrane region" description="Helical" evidence="1">
    <location>
        <begin position="7"/>
        <end position="27"/>
    </location>
</feature>
<dbReference type="RefSeq" id="WP_230004210.1">
    <property type="nucleotide sequence ID" value="NZ_CP087134.1"/>
</dbReference>
<comment type="caution">
    <text evidence="2">The sequence shown here is derived from an EMBL/GenBank/DDBJ whole genome shotgun (WGS) entry which is preliminary data.</text>
</comment>
<protein>
    <recommendedName>
        <fullName evidence="4">GAF domain-containing protein</fullName>
    </recommendedName>
</protein>
<keyword evidence="1" id="KW-1133">Transmembrane helix</keyword>
<feature type="transmembrane region" description="Helical" evidence="1">
    <location>
        <begin position="47"/>
        <end position="67"/>
    </location>
</feature>
<keyword evidence="1" id="KW-0472">Membrane</keyword>
<gene>
    <name evidence="2" type="ORF">SGQ83_14605</name>
</gene>
<organism evidence="2 3">
    <name type="scientific">Flavobacterium cupriresistens</name>
    <dbReference type="NCBI Taxonomy" id="2893885"/>
    <lineage>
        <taxon>Bacteria</taxon>
        <taxon>Pseudomonadati</taxon>
        <taxon>Bacteroidota</taxon>
        <taxon>Flavobacteriia</taxon>
        <taxon>Flavobacteriales</taxon>
        <taxon>Flavobacteriaceae</taxon>
        <taxon>Flavobacterium</taxon>
    </lineage>
</organism>
<accession>A0ABU4RGT0</accession>
<name>A0ABU4RGT0_9FLAO</name>